<dbReference type="KEGG" id="char:105898070"/>
<dbReference type="GO" id="GO:0002224">
    <property type="term" value="P:toll-like receptor signaling pathway"/>
    <property type="evidence" value="ECO:0007669"/>
    <property type="project" value="TreeGrafter"/>
</dbReference>
<evidence type="ECO:0000256" key="12">
    <source>
        <dbReference type="ARBA" id="ARBA00023170"/>
    </source>
</evidence>
<accession>A0A6P3VTF0</accession>
<dbReference type="InterPro" id="IPR001611">
    <property type="entry name" value="Leu-rich_rpt"/>
</dbReference>
<dbReference type="PANTHER" id="PTHR47410:SF1">
    <property type="entry name" value="TOLL-LIKE RECEPTOR 8"/>
    <property type="match status" value="1"/>
</dbReference>
<evidence type="ECO:0000256" key="8">
    <source>
        <dbReference type="ARBA" id="ARBA00022753"/>
    </source>
</evidence>
<gene>
    <name evidence="19" type="primary">LOC105898070</name>
</gene>
<dbReference type="SUPFAM" id="SSF52200">
    <property type="entry name" value="Toll/Interleukin receptor TIR domain"/>
    <property type="match status" value="1"/>
</dbReference>
<keyword evidence="12" id="KW-0675">Receptor</keyword>
<dbReference type="Gene3D" id="3.80.10.10">
    <property type="entry name" value="Ribonuclease Inhibitor"/>
    <property type="match status" value="1"/>
</dbReference>
<dbReference type="GO" id="GO:0006954">
    <property type="term" value="P:inflammatory response"/>
    <property type="evidence" value="ECO:0007669"/>
    <property type="project" value="UniProtKB-KW"/>
</dbReference>
<dbReference type="FunFam" id="3.40.50.10140:FF:000003">
    <property type="entry name" value="Toll-like receptor 7"/>
    <property type="match status" value="1"/>
</dbReference>
<evidence type="ECO:0000256" key="2">
    <source>
        <dbReference type="ARBA" id="ARBA00009634"/>
    </source>
</evidence>
<evidence type="ECO:0000259" key="17">
    <source>
        <dbReference type="PROSITE" id="PS50104"/>
    </source>
</evidence>
<dbReference type="InterPro" id="IPR000483">
    <property type="entry name" value="Cys-rich_flank_reg_C"/>
</dbReference>
<evidence type="ECO:0000256" key="16">
    <source>
        <dbReference type="SAM" id="SignalP"/>
    </source>
</evidence>
<dbReference type="GO" id="GO:0038187">
    <property type="term" value="F:pattern recognition receptor activity"/>
    <property type="evidence" value="ECO:0007669"/>
    <property type="project" value="TreeGrafter"/>
</dbReference>
<dbReference type="AlphaFoldDB" id="A0A6P3VTF0"/>
<dbReference type="Pfam" id="PF01582">
    <property type="entry name" value="TIR"/>
    <property type="match status" value="1"/>
</dbReference>
<dbReference type="InterPro" id="IPR000157">
    <property type="entry name" value="TIR_dom"/>
</dbReference>
<dbReference type="SMART" id="SM00082">
    <property type="entry name" value="LRRCT"/>
    <property type="match status" value="1"/>
</dbReference>
<feature type="chain" id="PRO_5028192590" evidence="16">
    <location>
        <begin position="25"/>
        <end position="1033"/>
    </location>
</feature>
<keyword evidence="6 16" id="KW-0732">Signal</keyword>
<feature type="signal peptide" evidence="16">
    <location>
        <begin position="1"/>
        <end position="24"/>
    </location>
</feature>
<dbReference type="GeneID" id="105898070"/>
<keyword evidence="9" id="KW-0391">Immunity</keyword>
<protein>
    <submittedName>
        <fullName evidence="19">Toll-like receptor 8</fullName>
    </submittedName>
</protein>
<evidence type="ECO:0000256" key="10">
    <source>
        <dbReference type="ARBA" id="ARBA00022989"/>
    </source>
</evidence>
<evidence type="ECO:0000256" key="1">
    <source>
        <dbReference type="ARBA" id="ARBA00004177"/>
    </source>
</evidence>
<dbReference type="RefSeq" id="XP_012680523.2">
    <property type="nucleotide sequence ID" value="XM_012825069.2"/>
</dbReference>
<evidence type="ECO:0000256" key="5">
    <source>
        <dbReference type="ARBA" id="ARBA00022692"/>
    </source>
</evidence>
<dbReference type="GO" id="GO:0005886">
    <property type="term" value="C:plasma membrane"/>
    <property type="evidence" value="ECO:0007669"/>
    <property type="project" value="TreeGrafter"/>
</dbReference>
<comment type="similarity">
    <text evidence="2">Belongs to the Toll-like receptor family.</text>
</comment>
<dbReference type="GO" id="GO:0005768">
    <property type="term" value="C:endosome"/>
    <property type="evidence" value="ECO:0007669"/>
    <property type="project" value="UniProtKB-SubCell"/>
</dbReference>
<dbReference type="SMART" id="SM00369">
    <property type="entry name" value="LRR_TYP"/>
    <property type="match status" value="17"/>
</dbReference>
<dbReference type="GO" id="GO:0051607">
    <property type="term" value="P:defense response to virus"/>
    <property type="evidence" value="ECO:0007669"/>
    <property type="project" value="TreeGrafter"/>
</dbReference>
<dbReference type="GO" id="GO:0032755">
    <property type="term" value="P:positive regulation of interleukin-6 production"/>
    <property type="evidence" value="ECO:0007669"/>
    <property type="project" value="TreeGrafter"/>
</dbReference>
<dbReference type="GO" id="GO:0045087">
    <property type="term" value="P:innate immune response"/>
    <property type="evidence" value="ECO:0007669"/>
    <property type="project" value="UniProtKB-KW"/>
</dbReference>
<dbReference type="InterPro" id="IPR003591">
    <property type="entry name" value="Leu-rich_rpt_typical-subtyp"/>
</dbReference>
<evidence type="ECO:0000313" key="18">
    <source>
        <dbReference type="Proteomes" id="UP000515152"/>
    </source>
</evidence>
<keyword evidence="14" id="KW-0395">Inflammatory response</keyword>
<dbReference type="FunFam" id="3.80.10.10:FF:000037">
    <property type="entry name" value="Toll-like receptor 7"/>
    <property type="match status" value="1"/>
</dbReference>
<proteinExistence type="inferred from homology"/>
<evidence type="ECO:0000313" key="19">
    <source>
        <dbReference type="RefSeq" id="XP_012680523.2"/>
    </source>
</evidence>
<evidence type="ECO:0000256" key="11">
    <source>
        <dbReference type="ARBA" id="ARBA00023136"/>
    </source>
</evidence>
<evidence type="ECO:0000256" key="4">
    <source>
        <dbReference type="ARBA" id="ARBA00022614"/>
    </source>
</evidence>
<keyword evidence="3" id="KW-0399">Innate immunity</keyword>
<dbReference type="PANTHER" id="PTHR47410">
    <property type="entry name" value="TOLL-LIKE RECEPTOR 7-RELATED"/>
    <property type="match status" value="1"/>
</dbReference>
<keyword evidence="5" id="KW-0812">Transmembrane</keyword>
<dbReference type="SMART" id="SM00365">
    <property type="entry name" value="LRR_SD22"/>
    <property type="match status" value="8"/>
</dbReference>
<keyword evidence="18" id="KW-1185">Reference proteome</keyword>
<name>A0A6P3VTF0_CLUHA</name>
<dbReference type="SMART" id="SM00364">
    <property type="entry name" value="LRR_BAC"/>
    <property type="match status" value="7"/>
</dbReference>
<dbReference type="SMART" id="SM00255">
    <property type="entry name" value="TIR"/>
    <property type="match status" value="1"/>
</dbReference>
<evidence type="ECO:0000256" key="7">
    <source>
        <dbReference type="ARBA" id="ARBA00022737"/>
    </source>
</evidence>
<comment type="subcellular location">
    <subcellularLocation>
        <location evidence="15">Endomembrane system</location>
        <topology evidence="15">Single-pass type I membrane protein</topology>
    </subcellularLocation>
    <subcellularLocation>
        <location evidence="1">Endosome</location>
    </subcellularLocation>
</comment>
<evidence type="ECO:0000256" key="13">
    <source>
        <dbReference type="ARBA" id="ARBA00023180"/>
    </source>
</evidence>
<keyword evidence="7" id="KW-0677">Repeat</keyword>
<keyword evidence="13" id="KW-0325">Glycoprotein</keyword>
<keyword evidence="8" id="KW-0967">Endosome</keyword>
<dbReference type="Pfam" id="PF13855">
    <property type="entry name" value="LRR_8"/>
    <property type="match status" value="4"/>
</dbReference>
<dbReference type="OrthoDB" id="10006997at2759"/>
<dbReference type="InterPro" id="IPR032675">
    <property type="entry name" value="LRR_dom_sf"/>
</dbReference>
<keyword evidence="4" id="KW-0433">Leucine-rich repeat</keyword>
<reference evidence="19" key="1">
    <citation type="submission" date="2025-08" db="UniProtKB">
        <authorList>
            <consortium name="RefSeq"/>
        </authorList>
    </citation>
    <scope>IDENTIFICATION</scope>
</reference>
<dbReference type="PROSITE" id="PS50104">
    <property type="entry name" value="TIR"/>
    <property type="match status" value="1"/>
</dbReference>
<dbReference type="InterPro" id="IPR035897">
    <property type="entry name" value="Toll_tir_struct_dom_sf"/>
</dbReference>
<evidence type="ECO:0000256" key="9">
    <source>
        <dbReference type="ARBA" id="ARBA00022859"/>
    </source>
</evidence>
<dbReference type="PROSITE" id="PS51450">
    <property type="entry name" value="LRR"/>
    <property type="match status" value="3"/>
</dbReference>
<organism evidence="18 19">
    <name type="scientific">Clupea harengus</name>
    <name type="common">Atlantic herring</name>
    <dbReference type="NCBI Taxonomy" id="7950"/>
    <lineage>
        <taxon>Eukaryota</taxon>
        <taxon>Metazoa</taxon>
        <taxon>Chordata</taxon>
        <taxon>Craniata</taxon>
        <taxon>Vertebrata</taxon>
        <taxon>Euteleostomi</taxon>
        <taxon>Actinopterygii</taxon>
        <taxon>Neopterygii</taxon>
        <taxon>Teleostei</taxon>
        <taxon>Clupei</taxon>
        <taxon>Clupeiformes</taxon>
        <taxon>Clupeoidei</taxon>
        <taxon>Clupeidae</taxon>
        <taxon>Clupea</taxon>
    </lineage>
</organism>
<evidence type="ECO:0000256" key="3">
    <source>
        <dbReference type="ARBA" id="ARBA00022588"/>
    </source>
</evidence>
<evidence type="ECO:0000256" key="15">
    <source>
        <dbReference type="ARBA" id="ARBA00046288"/>
    </source>
</evidence>
<evidence type="ECO:0000256" key="6">
    <source>
        <dbReference type="ARBA" id="ARBA00022729"/>
    </source>
</evidence>
<dbReference type="Pfam" id="PF00560">
    <property type="entry name" value="LRR_1"/>
    <property type="match status" value="1"/>
</dbReference>
<dbReference type="Proteomes" id="UP000515152">
    <property type="component" value="Chromosome 2"/>
</dbReference>
<keyword evidence="10" id="KW-1133">Transmembrane helix</keyword>
<evidence type="ECO:0000256" key="14">
    <source>
        <dbReference type="ARBA" id="ARBA00023198"/>
    </source>
</evidence>
<dbReference type="GO" id="GO:1902533">
    <property type="term" value="P:positive regulation of intracellular signal transduction"/>
    <property type="evidence" value="ECO:0007669"/>
    <property type="project" value="UniProtKB-ARBA"/>
</dbReference>
<dbReference type="SUPFAM" id="SSF52058">
    <property type="entry name" value="L domain-like"/>
    <property type="match status" value="2"/>
</dbReference>
<sequence length="1033" mass="118111">MAANTFWLIVTWFFFSLVINLTLGVFVTKDLKKVPCDVDINATTNTVVFNCMRRHLKEIPDGIYRNVTWLSLAENRMRNLSVGSFRHLHNLTHLDLNRINGDQHLRLAEGVFKNLTVLQHLNLAGAGLYDVPRQLPAGLQHIDLNQNKIISLTKNSFSDIKDVTTIFLSRNCYSGNVCNKTFKAKGTSFSNLTHLETLVLSYNNISQVPRGLPVSLIELDLAANRIEKISKDDFSNLVNLKFLRIQGNCPRCQNAPYPCVPCKRGSIEIHPLAFNSLSQLQVLQLAGNSLRTINSSWFENLSNLTDLFLSYNFLWEAIADGSFLMNLHHLKKLDLSYTFDLQVYPKTLNLSQHFSTLASLQTLHIEGYVFQEIKEHTFRPLQNLTNLSVLNLGVNFIVHSDSHAFSHLPQLNLLYLSENRLYPVPVNNKSASNAVVSPYVPVTANYIEENEFVYELSHRLIQPECFNTGRVLDLSRNNLFFISPKQFEGFGDILCLNLSRNGFSAAPNGTEFALLPNLTYLDMSYNKVDPAYDFAFSELKHLEVLDLGYNNHYFTVAGVTHNLIFLENLPALRVLNLSGNAIFTLTTKHMNSTSLKELQFQHNDLNRMWTKDDASYHKLFTHLVNLTNLDISYNNIKKIPSEVFGSLPPYLKRLHISHNSITNFQWSNLSYLQNLEVLDISYNELSTVSSNLSANTKTLSVLDLSHNRISKLSEGFIHGAKSLRLLNLSKNKLSILSGKTFPSGPETCLKTLVLQGNPFHCTCDLLEFILWIESSDVNIPRLATSVNCRMPEERIGHAVILFDINECVNDSEAFLFYFLSTLFILLTSCTATTMHLFYWDASYVLFFIKAKLRGYHPLKSSDSIYDAFVSYDTKNPLVSDWVLNHLRVQLEETGDKHSPICLEERDWTPGMPVLDNLTQSIFHSRKTVFVLTESYVNSGNFRMAVYLAHQRLLDENMDVIVLLLLEPVLQNSHFLRLRRRLCKNSILEWPKNPSAEPWFWQCLRNAIHVDNQAMYNKMYARYFSDKATGKERY</sequence>
<dbReference type="GO" id="GO:0007249">
    <property type="term" value="P:canonical NF-kappaB signal transduction"/>
    <property type="evidence" value="ECO:0007669"/>
    <property type="project" value="TreeGrafter"/>
</dbReference>
<keyword evidence="11" id="KW-0472">Membrane</keyword>
<dbReference type="Gene3D" id="3.40.50.10140">
    <property type="entry name" value="Toll/interleukin-1 receptor homology (TIR) domain"/>
    <property type="match status" value="1"/>
</dbReference>
<feature type="domain" description="TIR" evidence="17">
    <location>
        <begin position="863"/>
        <end position="1007"/>
    </location>
</feature>